<feature type="domain" description="Methyltransferase type 12" evidence="2">
    <location>
        <begin position="78"/>
        <end position="165"/>
    </location>
</feature>
<evidence type="ECO:0000259" key="2">
    <source>
        <dbReference type="Pfam" id="PF08242"/>
    </source>
</evidence>
<dbReference type="GeneID" id="17257171"/>
<dbReference type="Proteomes" id="UP000013827">
    <property type="component" value="Unassembled WGS sequence"/>
</dbReference>
<dbReference type="PaxDb" id="2903-EOD11020"/>
<reference evidence="3" key="2">
    <citation type="submission" date="2024-10" db="UniProtKB">
        <authorList>
            <consortium name="EnsemblProtists"/>
        </authorList>
    </citation>
    <scope>IDENTIFICATION</scope>
</reference>
<dbReference type="Pfam" id="PF08242">
    <property type="entry name" value="Methyltransf_12"/>
    <property type="match status" value="1"/>
</dbReference>
<evidence type="ECO:0000256" key="1">
    <source>
        <dbReference type="SAM" id="SignalP"/>
    </source>
</evidence>
<accession>A0A0D3IID5</accession>
<dbReference type="InterPro" id="IPR029063">
    <property type="entry name" value="SAM-dependent_MTases_sf"/>
</dbReference>
<dbReference type="KEGG" id="ehx:EMIHUDRAFT_124716"/>
<dbReference type="HOGENOM" id="CLU_1559338_0_0_1"/>
<dbReference type="Gene3D" id="3.40.50.150">
    <property type="entry name" value="Vaccinia Virus protein VP39"/>
    <property type="match status" value="1"/>
</dbReference>
<dbReference type="RefSeq" id="XP_005763449.1">
    <property type="nucleotide sequence ID" value="XM_005763392.1"/>
</dbReference>
<organism evidence="3 4">
    <name type="scientific">Emiliania huxleyi (strain CCMP1516)</name>
    <dbReference type="NCBI Taxonomy" id="280463"/>
    <lineage>
        <taxon>Eukaryota</taxon>
        <taxon>Haptista</taxon>
        <taxon>Haptophyta</taxon>
        <taxon>Prymnesiophyceae</taxon>
        <taxon>Isochrysidales</taxon>
        <taxon>Noelaerhabdaceae</taxon>
        <taxon>Emiliania</taxon>
    </lineage>
</organism>
<sequence length="172" mass="18129">MPARSALLALAAAAQACPASAVTLDARRTLSRAEARRVYDGFARRGHIGGRDASGGYGGPAVEALLSMAAFADAESCVEFGCGQAKLANLVLAEHPSLRWSAVDQSPEMVALARAAMRPHGRRFAVALTGGEPEAAAVPQRVDRFVSTYVLDLLSERDMRGLLGRGRAHSRT</sequence>
<dbReference type="PROSITE" id="PS51257">
    <property type="entry name" value="PROKAR_LIPOPROTEIN"/>
    <property type="match status" value="1"/>
</dbReference>
<name>A0A0D3IID5_EMIH1</name>
<dbReference type="InterPro" id="IPR013217">
    <property type="entry name" value="Methyltransf_12"/>
</dbReference>
<evidence type="ECO:0000313" key="4">
    <source>
        <dbReference type="Proteomes" id="UP000013827"/>
    </source>
</evidence>
<dbReference type="AlphaFoldDB" id="A0A0D3IID5"/>
<keyword evidence="1" id="KW-0732">Signal</keyword>
<evidence type="ECO:0000313" key="3">
    <source>
        <dbReference type="EnsemblProtists" id="EOD11020"/>
    </source>
</evidence>
<reference evidence="4" key="1">
    <citation type="journal article" date="2013" name="Nature">
        <title>Pan genome of the phytoplankton Emiliania underpins its global distribution.</title>
        <authorList>
            <person name="Read B.A."/>
            <person name="Kegel J."/>
            <person name="Klute M.J."/>
            <person name="Kuo A."/>
            <person name="Lefebvre S.C."/>
            <person name="Maumus F."/>
            <person name="Mayer C."/>
            <person name="Miller J."/>
            <person name="Monier A."/>
            <person name="Salamov A."/>
            <person name="Young J."/>
            <person name="Aguilar M."/>
            <person name="Claverie J.M."/>
            <person name="Frickenhaus S."/>
            <person name="Gonzalez K."/>
            <person name="Herman E.K."/>
            <person name="Lin Y.C."/>
            <person name="Napier J."/>
            <person name="Ogata H."/>
            <person name="Sarno A.F."/>
            <person name="Shmutz J."/>
            <person name="Schroeder D."/>
            <person name="de Vargas C."/>
            <person name="Verret F."/>
            <person name="von Dassow P."/>
            <person name="Valentin K."/>
            <person name="Van de Peer Y."/>
            <person name="Wheeler G."/>
            <person name="Dacks J.B."/>
            <person name="Delwiche C.F."/>
            <person name="Dyhrman S.T."/>
            <person name="Glockner G."/>
            <person name="John U."/>
            <person name="Richards T."/>
            <person name="Worden A.Z."/>
            <person name="Zhang X."/>
            <person name="Grigoriev I.V."/>
            <person name="Allen A.E."/>
            <person name="Bidle K."/>
            <person name="Borodovsky M."/>
            <person name="Bowler C."/>
            <person name="Brownlee C."/>
            <person name="Cock J.M."/>
            <person name="Elias M."/>
            <person name="Gladyshev V.N."/>
            <person name="Groth M."/>
            <person name="Guda C."/>
            <person name="Hadaegh A."/>
            <person name="Iglesias-Rodriguez M.D."/>
            <person name="Jenkins J."/>
            <person name="Jones B.M."/>
            <person name="Lawson T."/>
            <person name="Leese F."/>
            <person name="Lindquist E."/>
            <person name="Lobanov A."/>
            <person name="Lomsadze A."/>
            <person name="Malik S.B."/>
            <person name="Marsh M.E."/>
            <person name="Mackinder L."/>
            <person name="Mock T."/>
            <person name="Mueller-Roeber B."/>
            <person name="Pagarete A."/>
            <person name="Parker M."/>
            <person name="Probert I."/>
            <person name="Quesneville H."/>
            <person name="Raines C."/>
            <person name="Rensing S.A."/>
            <person name="Riano-Pachon D.M."/>
            <person name="Richier S."/>
            <person name="Rokitta S."/>
            <person name="Shiraiwa Y."/>
            <person name="Soanes D.M."/>
            <person name="van der Giezen M."/>
            <person name="Wahlund T.M."/>
            <person name="Williams B."/>
            <person name="Wilson W."/>
            <person name="Wolfe G."/>
            <person name="Wurch L.L."/>
        </authorList>
    </citation>
    <scope>NUCLEOTIDE SEQUENCE</scope>
</reference>
<dbReference type="EnsemblProtists" id="EOD11020">
    <property type="protein sequence ID" value="EOD11020"/>
    <property type="gene ID" value="EMIHUDRAFT_124716"/>
</dbReference>
<keyword evidence="4" id="KW-1185">Reference proteome</keyword>
<feature type="chain" id="PRO_5044203284" description="Methyltransferase type 12 domain-containing protein" evidence="1">
    <location>
        <begin position="22"/>
        <end position="172"/>
    </location>
</feature>
<proteinExistence type="predicted"/>
<protein>
    <recommendedName>
        <fullName evidence="2">Methyltransferase type 12 domain-containing protein</fullName>
    </recommendedName>
</protein>
<feature type="signal peptide" evidence="1">
    <location>
        <begin position="1"/>
        <end position="21"/>
    </location>
</feature>
<dbReference type="SUPFAM" id="SSF53335">
    <property type="entry name" value="S-adenosyl-L-methionine-dependent methyltransferases"/>
    <property type="match status" value="1"/>
</dbReference>